<organism evidence="2 3">
    <name type="scientific">Pseudonocardia zijingensis</name>
    <dbReference type="NCBI Taxonomy" id="153376"/>
    <lineage>
        <taxon>Bacteria</taxon>
        <taxon>Bacillati</taxon>
        <taxon>Actinomycetota</taxon>
        <taxon>Actinomycetes</taxon>
        <taxon>Pseudonocardiales</taxon>
        <taxon>Pseudonocardiaceae</taxon>
        <taxon>Pseudonocardia</taxon>
    </lineage>
</organism>
<dbReference type="Gene3D" id="3.30.420.40">
    <property type="match status" value="2"/>
</dbReference>
<accession>A0ABN1PQV0</accession>
<dbReference type="Pfam" id="PF00480">
    <property type="entry name" value="ROK"/>
    <property type="match status" value="1"/>
</dbReference>
<comment type="caution">
    <text evidence="2">The sequence shown here is derived from an EMBL/GenBank/DDBJ whole genome shotgun (WGS) entry which is preliminary data.</text>
</comment>
<dbReference type="PANTHER" id="PTHR18964:SF169">
    <property type="entry name" value="N-ACETYLMANNOSAMINE KINASE"/>
    <property type="match status" value="1"/>
</dbReference>
<gene>
    <name evidence="2" type="ORF">GCM10009559_20470</name>
</gene>
<evidence type="ECO:0000313" key="3">
    <source>
        <dbReference type="Proteomes" id="UP001499967"/>
    </source>
</evidence>
<dbReference type="SUPFAM" id="SSF53067">
    <property type="entry name" value="Actin-like ATPase domain"/>
    <property type="match status" value="1"/>
</dbReference>
<protein>
    <submittedName>
        <fullName evidence="2">ROK family protein</fullName>
    </submittedName>
</protein>
<comment type="similarity">
    <text evidence="1">Belongs to the ROK (NagC/XylR) family.</text>
</comment>
<reference evidence="2 3" key="1">
    <citation type="journal article" date="2019" name="Int. J. Syst. Evol. Microbiol.">
        <title>The Global Catalogue of Microorganisms (GCM) 10K type strain sequencing project: providing services to taxonomists for standard genome sequencing and annotation.</title>
        <authorList>
            <consortium name="The Broad Institute Genomics Platform"/>
            <consortium name="The Broad Institute Genome Sequencing Center for Infectious Disease"/>
            <person name="Wu L."/>
            <person name="Ma J."/>
        </authorList>
    </citation>
    <scope>NUCLEOTIDE SEQUENCE [LARGE SCALE GENOMIC DNA]</scope>
    <source>
        <strain evidence="2 3">JCM 11117</strain>
    </source>
</reference>
<evidence type="ECO:0000313" key="2">
    <source>
        <dbReference type="EMBL" id="GAA0931900.1"/>
    </source>
</evidence>
<dbReference type="InterPro" id="IPR000600">
    <property type="entry name" value="ROK"/>
</dbReference>
<keyword evidence="3" id="KW-1185">Reference proteome</keyword>
<dbReference type="PANTHER" id="PTHR18964">
    <property type="entry name" value="ROK (REPRESSOR, ORF, KINASE) FAMILY"/>
    <property type="match status" value="1"/>
</dbReference>
<proteinExistence type="inferred from homology"/>
<dbReference type="EMBL" id="BAAAHP010000055">
    <property type="protein sequence ID" value="GAA0931900.1"/>
    <property type="molecule type" value="Genomic_DNA"/>
</dbReference>
<evidence type="ECO:0000256" key="1">
    <source>
        <dbReference type="ARBA" id="ARBA00006479"/>
    </source>
</evidence>
<dbReference type="InterPro" id="IPR043129">
    <property type="entry name" value="ATPase_NBD"/>
</dbReference>
<name>A0ABN1PQV0_9PSEU</name>
<dbReference type="Proteomes" id="UP001499967">
    <property type="component" value="Unassembled WGS sequence"/>
</dbReference>
<sequence length="326" mass="33171">MFEVHKVCGMSSPHRAALRLVPDPAPGATPRTLGAVEVLPGLVRAALMDMSGAVLRRGEAEFAPGDAAGDSAAVDAALRAAAAPCFVDGAPLGIGVAAAGLVDADAGLIIEVNDAPALRGYPVRERLARFGAPVHVEHRARLQVLGDRWFGPGRGRSDFASVSTGEVLGVGILLGGEVLAPPGGRSGAHMTVAGPDRVCTCGARGCWKTVATTRWLRERVAGTGLPATLAGLAASTDPDAAAVVDEYAGNLALGLLNIQQLFAPGLFVLHGEARDGGEGFRERVVQRLRAASSWSPAAEPPAVVVSSTVVDDIALLGGAGLVLSAR</sequence>